<dbReference type="InterPro" id="IPR029044">
    <property type="entry name" value="Nucleotide-diphossugar_trans"/>
</dbReference>
<evidence type="ECO:0000256" key="1">
    <source>
        <dbReference type="ARBA" id="ARBA00004776"/>
    </source>
</evidence>
<dbReference type="RefSeq" id="WP_141214886.1">
    <property type="nucleotide sequence ID" value="NZ_CP015220.1"/>
</dbReference>
<evidence type="ECO:0000313" key="6">
    <source>
        <dbReference type="Proteomes" id="UP000076038"/>
    </source>
</evidence>
<dbReference type="PANTHER" id="PTHR43179:SF12">
    <property type="entry name" value="GALACTOFURANOSYLTRANSFERASE GLFT2"/>
    <property type="match status" value="1"/>
</dbReference>
<dbReference type="PANTHER" id="PTHR43179">
    <property type="entry name" value="RHAMNOSYLTRANSFERASE WBBL"/>
    <property type="match status" value="1"/>
</dbReference>
<dbReference type="AlphaFoldDB" id="A0A143QKI3"/>
<sequence length="322" mass="36261">MKVDISVVLYRPRWDELKVAVSHLAKCSDEIKTVHFLLSGGQAEYDQLRAMMFEFGSPLSYAIHHRFDNLGFAGGHNFLMSKIFSKGAENVLLFNPDLMIEPGALTEFISSIGRHSDSANGLYLYGPTLKSNSNPERQIVDSAGIFWTSSGRHLDLDQGCPWKRYENYRVVDGLTGACLLVPRDTFDYLVSVVGDFFDPAFVAFREDAELGITARRLGVLSICVMQEGFVHNRGNPGTTRKNRLVNMLGVQNRFLIRWRLGSSRPGNRAIAGVRDLVVVVASLTVERSSLPGIRFAYAIRRWEKSVCRRIENLRLPQFQDVI</sequence>
<evidence type="ECO:0000256" key="2">
    <source>
        <dbReference type="ARBA" id="ARBA00006739"/>
    </source>
</evidence>
<evidence type="ECO:0000313" key="5">
    <source>
        <dbReference type="EMBL" id="AMY23429.1"/>
    </source>
</evidence>
<dbReference type="GO" id="GO:0016757">
    <property type="term" value="F:glycosyltransferase activity"/>
    <property type="evidence" value="ECO:0007669"/>
    <property type="project" value="UniProtKB-KW"/>
</dbReference>
<keyword evidence="4" id="KW-0808">Transferase</keyword>
<name>A0A143QKI3_RHOFA</name>
<keyword evidence="3" id="KW-0328">Glycosyltransferase</keyword>
<evidence type="ECO:0000256" key="4">
    <source>
        <dbReference type="ARBA" id="ARBA00022679"/>
    </source>
</evidence>
<dbReference type="EMBL" id="CP015220">
    <property type="protein sequence ID" value="AMY23429.1"/>
    <property type="molecule type" value="Genomic_DNA"/>
</dbReference>
<reference evidence="5 6" key="1">
    <citation type="journal article" date="2016" name="Genome Announc.">
        <title>Complete Genome and Plasmid Sequences for Rhodococcus fascians D188 and Draft Sequences for Rhodococcus Isolates PBTS 1 and PBTS 2.</title>
        <authorList>
            <person name="Stamler R.A."/>
            <person name="Vereecke D."/>
            <person name="Zhang Y."/>
            <person name="Schilkey F."/>
            <person name="Devitt N."/>
            <person name="Randall J.J."/>
        </authorList>
    </citation>
    <scope>NUCLEOTIDE SEQUENCE [LARGE SCALE GENOMIC DNA]</scope>
    <source>
        <strain evidence="5 6">PBTS2</strain>
    </source>
</reference>
<dbReference type="Gene3D" id="3.90.550.10">
    <property type="entry name" value="Spore Coat Polysaccharide Biosynthesis Protein SpsA, Chain A"/>
    <property type="match status" value="1"/>
</dbReference>
<dbReference type="Proteomes" id="UP000076038">
    <property type="component" value="Chromosome"/>
</dbReference>
<gene>
    <name evidence="5" type="ORF">A3Q41_02127</name>
</gene>
<comment type="similarity">
    <text evidence="2">Belongs to the glycosyltransferase 2 family.</text>
</comment>
<reference evidence="6" key="2">
    <citation type="submission" date="2016-04" db="EMBL/GenBank/DDBJ databases">
        <title>Complete Genome and Plasmid Sequences for Rhodococcus fascians D188 and Draft Sequences for Rhodococcus spp. Isolates PBTS 1 and PBTS 2.</title>
        <authorList>
            <person name="Stamer R."/>
            <person name="Vereecke D."/>
            <person name="Zhang Y."/>
            <person name="Schilkey F."/>
            <person name="Devitt N."/>
            <person name="Randall J."/>
        </authorList>
    </citation>
    <scope>NUCLEOTIDE SEQUENCE [LARGE SCALE GENOMIC DNA]</scope>
    <source>
        <strain evidence="6">PBTS2</strain>
    </source>
</reference>
<accession>A0A143QKI3</accession>
<keyword evidence="6" id="KW-1185">Reference proteome</keyword>
<evidence type="ECO:0000256" key="3">
    <source>
        <dbReference type="ARBA" id="ARBA00022676"/>
    </source>
</evidence>
<dbReference type="KEGG" id="rhs:A3Q41_02127"/>
<dbReference type="PATRIC" id="fig|1653479.3.peg.2149"/>
<comment type="pathway">
    <text evidence="1">Cell wall biogenesis; cell wall polysaccharide biosynthesis.</text>
</comment>
<dbReference type="SUPFAM" id="SSF53448">
    <property type="entry name" value="Nucleotide-diphospho-sugar transferases"/>
    <property type="match status" value="1"/>
</dbReference>
<organism evidence="5 6">
    <name type="scientific">Rhodococcoides fascians</name>
    <name type="common">Rhodococcus fascians</name>
    <dbReference type="NCBI Taxonomy" id="1828"/>
    <lineage>
        <taxon>Bacteria</taxon>
        <taxon>Bacillati</taxon>
        <taxon>Actinomycetota</taxon>
        <taxon>Actinomycetes</taxon>
        <taxon>Mycobacteriales</taxon>
        <taxon>Nocardiaceae</taxon>
        <taxon>Rhodococcoides</taxon>
    </lineage>
</organism>
<protein>
    <recommendedName>
        <fullName evidence="7">Glycosyltransferase 2-like domain-containing protein</fullName>
    </recommendedName>
</protein>
<evidence type="ECO:0008006" key="7">
    <source>
        <dbReference type="Google" id="ProtNLM"/>
    </source>
</evidence>
<proteinExistence type="inferred from homology"/>
<dbReference type="OrthoDB" id="9771846at2"/>